<dbReference type="EMBL" id="CM046397">
    <property type="protein sequence ID" value="KAI8536118.1"/>
    <property type="molecule type" value="Genomic_DNA"/>
</dbReference>
<proteinExistence type="predicted"/>
<name>A0ACC0M4Z4_RHOML</name>
<protein>
    <submittedName>
        <fullName evidence="1">Uncharacterized protein</fullName>
    </submittedName>
</protein>
<sequence length="328" mass="36067">MSDSLTIDECQDALLSLSRIACATSSGIPSDFIVVHQPQPQVDMQEKLQAPTAHFDLENEYDSYINAAFRPSKEGQAYLFVGTEYVVFDYSQGPSHAEVVKGPLPICNGFPFLKFTFFVDYELNAAFGSGENEAIFFLGDECAKINYSSNPSHEIKQITEMFPFLQCTPFECSIDAALESWKSNEAFLFKDDQCVCINYSSDNCSLVGTIRPIVELFPILKDTFFDSGIQAACAKSITNCYCYEAAGKETVVAGSTLSLQSSVGAGNEGVPCLAGEIEINILKFTYLKVLSPRLNSKRLPAQPVAQISGFILRSRLQKRGSMLMLVCP</sequence>
<gene>
    <name evidence="1" type="ORF">RHMOL_Rhmol10G0231600</name>
</gene>
<dbReference type="Proteomes" id="UP001062846">
    <property type="component" value="Chromosome 10"/>
</dbReference>
<comment type="caution">
    <text evidence="1">The sequence shown here is derived from an EMBL/GenBank/DDBJ whole genome shotgun (WGS) entry which is preliminary data.</text>
</comment>
<reference evidence="1" key="1">
    <citation type="submission" date="2022-02" db="EMBL/GenBank/DDBJ databases">
        <title>Plant Genome Project.</title>
        <authorList>
            <person name="Zhang R.-G."/>
        </authorList>
    </citation>
    <scope>NUCLEOTIDE SEQUENCE</scope>
    <source>
        <strain evidence="1">AT1</strain>
    </source>
</reference>
<evidence type="ECO:0000313" key="1">
    <source>
        <dbReference type="EMBL" id="KAI8536118.1"/>
    </source>
</evidence>
<keyword evidence="2" id="KW-1185">Reference proteome</keyword>
<accession>A0ACC0M4Z4</accession>
<organism evidence="1 2">
    <name type="scientific">Rhododendron molle</name>
    <name type="common">Chinese azalea</name>
    <name type="synonym">Azalea mollis</name>
    <dbReference type="NCBI Taxonomy" id="49168"/>
    <lineage>
        <taxon>Eukaryota</taxon>
        <taxon>Viridiplantae</taxon>
        <taxon>Streptophyta</taxon>
        <taxon>Embryophyta</taxon>
        <taxon>Tracheophyta</taxon>
        <taxon>Spermatophyta</taxon>
        <taxon>Magnoliopsida</taxon>
        <taxon>eudicotyledons</taxon>
        <taxon>Gunneridae</taxon>
        <taxon>Pentapetalae</taxon>
        <taxon>asterids</taxon>
        <taxon>Ericales</taxon>
        <taxon>Ericaceae</taxon>
        <taxon>Ericoideae</taxon>
        <taxon>Rhodoreae</taxon>
        <taxon>Rhododendron</taxon>
    </lineage>
</organism>
<evidence type="ECO:0000313" key="2">
    <source>
        <dbReference type="Proteomes" id="UP001062846"/>
    </source>
</evidence>